<dbReference type="InterPro" id="IPR036412">
    <property type="entry name" value="HAD-like_sf"/>
</dbReference>
<dbReference type="NCBIfam" id="TIGR01662">
    <property type="entry name" value="HAD-SF-IIIA"/>
    <property type="match status" value="1"/>
</dbReference>
<dbReference type="STRING" id="1548547.BA177_18210"/>
<evidence type="ECO:0000256" key="10">
    <source>
        <dbReference type="ARBA" id="ARBA00022833"/>
    </source>
</evidence>
<proteinExistence type="inferred from homology"/>
<dbReference type="EMBL" id="CP016268">
    <property type="protein sequence ID" value="ANO52864.1"/>
    <property type="molecule type" value="Genomic_DNA"/>
</dbReference>
<evidence type="ECO:0000256" key="9">
    <source>
        <dbReference type="ARBA" id="ARBA00022801"/>
    </source>
</evidence>
<comment type="subunit">
    <text evidence="6">Monomer.</text>
</comment>
<feature type="site" description="Stabilizes the phosphoryl group" evidence="16">
    <location>
        <position position="103"/>
    </location>
</feature>
<feature type="binding site" evidence="17">
    <location>
        <position position="91"/>
    </location>
    <ligand>
        <name>Zn(2+)</name>
        <dbReference type="ChEBI" id="CHEBI:29105"/>
    </ligand>
</feature>
<keyword evidence="10 17" id="KW-0862">Zinc</keyword>
<evidence type="ECO:0000256" key="15">
    <source>
        <dbReference type="PIRSR" id="PIRSR004682-1"/>
    </source>
</evidence>
<keyword evidence="19" id="KW-1185">Reference proteome</keyword>
<feature type="site" description="Contributes to substrate recognition" evidence="16">
    <location>
        <position position="102"/>
    </location>
</feature>
<keyword evidence="8 17" id="KW-0479">Metal-binding</keyword>
<dbReference type="Proteomes" id="UP000092695">
    <property type="component" value="Chromosome"/>
</dbReference>
<dbReference type="NCBIfam" id="NF006506">
    <property type="entry name" value="PRK08942.1"/>
    <property type="match status" value="1"/>
</dbReference>
<comment type="cofactor">
    <cofactor evidence="3 17">
        <name>Zn(2+)</name>
        <dbReference type="ChEBI" id="CHEBI:29105"/>
    </cofactor>
</comment>
<comment type="catalytic activity">
    <reaction evidence="1">
        <text>D-glycero-beta-D-manno-heptose 1,7-bisphosphate + H2O = D-glycero-beta-D-manno-heptose 1-phosphate + phosphate</text>
        <dbReference type="Rhea" id="RHEA:28518"/>
        <dbReference type="ChEBI" id="CHEBI:15377"/>
        <dbReference type="ChEBI" id="CHEBI:43474"/>
        <dbReference type="ChEBI" id="CHEBI:60208"/>
        <dbReference type="ChEBI" id="CHEBI:61593"/>
        <dbReference type="EC" id="3.1.3.82"/>
    </reaction>
</comment>
<reference evidence="18 19" key="1">
    <citation type="submission" date="2016-06" db="EMBL/GenBank/DDBJ databases">
        <title>Complete genome sequence of a deep-branching marine Gamma Proteobacterium Woeseia oceani type strain XK5.</title>
        <authorList>
            <person name="Mu D."/>
            <person name="Du Z."/>
        </authorList>
    </citation>
    <scope>NUCLEOTIDE SEQUENCE [LARGE SCALE GENOMIC DNA]</scope>
    <source>
        <strain evidence="18 19">XK5</strain>
    </source>
</reference>
<feature type="binding site" evidence="17">
    <location>
        <position position="9"/>
    </location>
    <ligand>
        <name>Mg(2+)</name>
        <dbReference type="ChEBI" id="CHEBI:18420"/>
    </ligand>
</feature>
<dbReference type="SUPFAM" id="SSF56784">
    <property type="entry name" value="HAD-like"/>
    <property type="match status" value="1"/>
</dbReference>
<dbReference type="GO" id="GO:0005737">
    <property type="term" value="C:cytoplasm"/>
    <property type="evidence" value="ECO:0007669"/>
    <property type="project" value="UniProtKB-SubCell"/>
</dbReference>
<dbReference type="InterPro" id="IPR006543">
    <property type="entry name" value="Histidinol-phos"/>
</dbReference>
<dbReference type="GO" id="GO:0005975">
    <property type="term" value="P:carbohydrate metabolic process"/>
    <property type="evidence" value="ECO:0007669"/>
    <property type="project" value="InterPro"/>
</dbReference>
<keyword evidence="9 14" id="KW-0378">Hydrolase</keyword>
<dbReference type="CDD" id="cd07503">
    <property type="entry name" value="HAD_HisB-N"/>
    <property type="match status" value="1"/>
</dbReference>
<comment type="cofactor">
    <cofactor evidence="2 17">
        <name>Mg(2+)</name>
        <dbReference type="ChEBI" id="CHEBI:18420"/>
    </cofactor>
</comment>
<dbReference type="InterPro" id="IPR023214">
    <property type="entry name" value="HAD_sf"/>
</dbReference>
<comment type="subcellular location">
    <subcellularLocation>
        <location evidence="4 14">Cytoplasm</location>
    </subcellularLocation>
</comment>
<feature type="binding site" evidence="17">
    <location>
        <position position="128"/>
    </location>
    <ligand>
        <name>Mg(2+)</name>
        <dbReference type="ChEBI" id="CHEBI:18420"/>
    </ligand>
</feature>
<feature type="binding site" evidence="17">
    <location>
        <position position="93"/>
    </location>
    <ligand>
        <name>Zn(2+)</name>
        <dbReference type="ChEBI" id="CHEBI:29105"/>
    </ligand>
</feature>
<dbReference type="AlphaFoldDB" id="A0A193LKD6"/>
<feature type="active site" description="Nucleophile" evidence="15">
    <location>
        <position position="11"/>
    </location>
</feature>
<accession>A0A193LKD6</accession>
<organism evidence="18 19">
    <name type="scientific">Woeseia oceani</name>
    <dbReference type="NCBI Taxonomy" id="1548547"/>
    <lineage>
        <taxon>Bacteria</taxon>
        <taxon>Pseudomonadati</taxon>
        <taxon>Pseudomonadota</taxon>
        <taxon>Gammaproteobacteria</taxon>
        <taxon>Woeseiales</taxon>
        <taxon>Woeseiaceae</taxon>
        <taxon>Woeseia</taxon>
    </lineage>
</organism>
<feature type="active site" description="Nucleophile" evidence="15">
    <location>
        <position position="9"/>
    </location>
</feature>
<evidence type="ECO:0000256" key="14">
    <source>
        <dbReference type="PIRNR" id="PIRNR004682"/>
    </source>
</evidence>
<dbReference type="Gene3D" id="3.40.50.1000">
    <property type="entry name" value="HAD superfamily/HAD-like"/>
    <property type="match status" value="1"/>
</dbReference>
<feature type="binding site" evidence="17">
    <location>
        <position position="11"/>
    </location>
    <ligand>
        <name>Mg(2+)</name>
        <dbReference type="ChEBI" id="CHEBI:18420"/>
    </ligand>
</feature>
<gene>
    <name evidence="18" type="ORF">BA177_18210</name>
</gene>
<sequence length="182" mass="19575">MKPRLVILDRDGVINRDSSAFVKSAAEWQPLPGSLEAIGILTRANIPVAIASNQSGIGRGLFTRKALYAMHRKMRRLAREHGGEIDRILYCPHRPDEGCSCRKPAPAMITKLLALYGVAGQDVLVVGDSVRDLDAAVSAGARPVLVLTGNGLRSVDELRERNATVETFDDLLAFANSVTAAA</sequence>
<protein>
    <recommendedName>
        <fullName evidence="14">D,D-heptose 1,7-bisphosphate phosphatase</fullName>
        <ecNumber evidence="14">3.1.3.-</ecNumber>
    </recommendedName>
</protein>
<dbReference type="RefSeq" id="WP_068618624.1">
    <property type="nucleotide sequence ID" value="NZ_CP016268.1"/>
</dbReference>
<evidence type="ECO:0000256" key="3">
    <source>
        <dbReference type="ARBA" id="ARBA00001947"/>
    </source>
</evidence>
<dbReference type="InterPro" id="IPR004446">
    <property type="entry name" value="Heptose_bisP_phosphatase"/>
</dbReference>
<dbReference type="Pfam" id="PF13242">
    <property type="entry name" value="Hydrolase_like"/>
    <property type="match status" value="1"/>
</dbReference>
<keyword evidence="11 17" id="KW-0460">Magnesium</keyword>
<evidence type="ECO:0000256" key="13">
    <source>
        <dbReference type="ARBA" id="ARBA00061616"/>
    </source>
</evidence>
<dbReference type="EC" id="3.1.3.-" evidence="14"/>
<evidence type="ECO:0000313" key="19">
    <source>
        <dbReference type="Proteomes" id="UP000092695"/>
    </source>
</evidence>
<evidence type="ECO:0000256" key="12">
    <source>
        <dbReference type="ARBA" id="ARBA00023277"/>
    </source>
</evidence>
<dbReference type="GO" id="GO:0046872">
    <property type="term" value="F:metal ion binding"/>
    <property type="evidence" value="ECO:0007669"/>
    <property type="project" value="UniProtKB-KW"/>
</dbReference>
<dbReference type="GO" id="GO:0034200">
    <property type="term" value="F:D-glycero-beta-D-manno-heptose 1,7-bisphosphate 7-phosphatase activity"/>
    <property type="evidence" value="ECO:0007669"/>
    <property type="project" value="UniProtKB-EC"/>
</dbReference>
<evidence type="ECO:0000256" key="7">
    <source>
        <dbReference type="ARBA" id="ARBA00022490"/>
    </source>
</evidence>
<dbReference type="PANTHER" id="PTHR42891:SF1">
    <property type="entry name" value="D-GLYCERO-BETA-D-MANNO-HEPTOSE-1,7-BISPHOSPHATE 7-PHOSPHATASE"/>
    <property type="match status" value="1"/>
</dbReference>
<feature type="binding site" evidence="17">
    <location>
        <position position="99"/>
    </location>
    <ligand>
        <name>Zn(2+)</name>
        <dbReference type="ChEBI" id="CHEBI:29105"/>
    </ligand>
</feature>
<comment type="similarity">
    <text evidence="13 14">Belongs to the gmhB family.</text>
</comment>
<evidence type="ECO:0000256" key="11">
    <source>
        <dbReference type="ARBA" id="ARBA00022842"/>
    </source>
</evidence>
<dbReference type="KEGG" id="woc:BA177_18210"/>
<name>A0A193LKD6_9GAMM</name>
<evidence type="ECO:0000256" key="17">
    <source>
        <dbReference type="PIRSR" id="PIRSR004682-4"/>
    </source>
</evidence>
<dbReference type="PANTHER" id="PTHR42891">
    <property type="entry name" value="D-GLYCERO-BETA-D-MANNO-HEPTOSE-1,7-BISPHOSPHATE 7-PHOSPHATASE"/>
    <property type="match status" value="1"/>
</dbReference>
<keyword evidence="7 14" id="KW-0963">Cytoplasm</keyword>
<evidence type="ECO:0000256" key="5">
    <source>
        <dbReference type="ARBA" id="ARBA00004708"/>
    </source>
</evidence>
<dbReference type="OrthoDB" id="9788272at2"/>
<feature type="binding site" evidence="17">
    <location>
        <position position="101"/>
    </location>
    <ligand>
        <name>Zn(2+)</name>
        <dbReference type="ChEBI" id="CHEBI:29105"/>
    </ligand>
</feature>
<evidence type="ECO:0000256" key="2">
    <source>
        <dbReference type="ARBA" id="ARBA00001946"/>
    </source>
</evidence>
<dbReference type="NCBIfam" id="TIGR01656">
    <property type="entry name" value="Histidinol-ppas"/>
    <property type="match status" value="1"/>
</dbReference>
<evidence type="ECO:0000256" key="1">
    <source>
        <dbReference type="ARBA" id="ARBA00001226"/>
    </source>
</evidence>
<evidence type="ECO:0000313" key="18">
    <source>
        <dbReference type="EMBL" id="ANO52864.1"/>
    </source>
</evidence>
<dbReference type="FunFam" id="3.40.50.1000:FF:000168">
    <property type="entry name" value="D,D-heptose 1,7-bisphosphate phosphatase"/>
    <property type="match status" value="1"/>
</dbReference>
<evidence type="ECO:0000256" key="6">
    <source>
        <dbReference type="ARBA" id="ARBA00011245"/>
    </source>
</evidence>
<dbReference type="PIRSF" id="PIRSF004682">
    <property type="entry name" value="GmhB"/>
    <property type="match status" value="1"/>
</dbReference>
<dbReference type="InterPro" id="IPR006549">
    <property type="entry name" value="HAD-SF_hydro_IIIA"/>
</dbReference>
<evidence type="ECO:0000256" key="8">
    <source>
        <dbReference type="ARBA" id="ARBA00022723"/>
    </source>
</evidence>
<evidence type="ECO:0000256" key="4">
    <source>
        <dbReference type="ARBA" id="ARBA00004496"/>
    </source>
</evidence>
<evidence type="ECO:0000256" key="16">
    <source>
        <dbReference type="PIRSR" id="PIRSR004682-3"/>
    </source>
</evidence>
<feature type="site" description="Stabilizes the phosphoryl group" evidence="16">
    <location>
        <position position="52"/>
    </location>
</feature>
<keyword evidence="12 14" id="KW-0119">Carbohydrate metabolism</keyword>
<comment type="pathway">
    <text evidence="5">Nucleotide-sugar biosynthesis; ADP-L-glycero-beta-D-manno-heptose biosynthesis; ADP-L-glycero-beta-D-manno-heptose from D-glycero-beta-D-manno-heptose 7-phosphate: step 2/4.</text>
</comment>